<evidence type="ECO:0000256" key="1">
    <source>
        <dbReference type="SAM" id="Phobius"/>
    </source>
</evidence>
<dbReference type="RefSeq" id="WP_179426396.1">
    <property type="nucleotide sequence ID" value="NZ_BAAAMP010000002.1"/>
</dbReference>
<dbReference type="Pfam" id="PF09851">
    <property type="entry name" value="SHOCT"/>
    <property type="match status" value="1"/>
</dbReference>
<gene>
    <name evidence="4" type="ORF">BJ975_002477</name>
    <name evidence="3" type="ORF">IDH50_08360</name>
</gene>
<reference evidence="4 5" key="1">
    <citation type="submission" date="2020-07" db="EMBL/GenBank/DDBJ databases">
        <title>Sequencing the genomes of 1000 actinobacteria strains.</title>
        <authorList>
            <person name="Klenk H.-P."/>
        </authorList>
    </citation>
    <scope>NUCLEOTIDE SEQUENCE [LARGE SCALE GENOMIC DNA]</scope>
    <source>
        <strain evidence="4 5">DSM 19087</strain>
    </source>
</reference>
<feature type="transmembrane region" description="Helical" evidence="1">
    <location>
        <begin position="7"/>
        <end position="28"/>
    </location>
</feature>
<evidence type="ECO:0000313" key="6">
    <source>
        <dbReference type="Proteomes" id="UP000659061"/>
    </source>
</evidence>
<protein>
    <submittedName>
        <fullName evidence="3">SHOCT domain-containing protein</fullName>
    </submittedName>
</protein>
<evidence type="ECO:0000313" key="5">
    <source>
        <dbReference type="Proteomes" id="UP000587211"/>
    </source>
</evidence>
<feature type="domain" description="SHOCT" evidence="2">
    <location>
        <begin position="97"/>
        <end position="124"/>
    </location>
</feature>
<evidence type="ECO:0000259" key="2">
    <source>
        <dbReference type="Pfam" id="PF09851"/>
    </source>
</evidence>
<dbReference type="Proteomes" id="UP000659061">
    <property type="component" value="Unassembled WGS sequence"/>
</dbReference>
<dbReference type="AlphaFoldDB" id="A0A8I0FTQ1"/>
<dbReference type="GO" id="GO:0005886">
    <property type="term" value="C:plasma membrane"/>
    <property type="evidence" value="ECO:0007669"/>
    <property type="project" value="UniProtKB-SubCell"/>
</dbReference>
<keyword evidence="1" id="KW-0472">Membrane</keyword>
<organism evidence="3 6">
    <name type="scientific">Aeromicrobium tamlense</name>
    <dbReference type="NCBI Taxonomy" id="375541"/>
    <lineage>
        <taxon>Bacteria</taxon>
        <taxon>Bacillati</taxon>
        <taxon>Actinomycetota</taxon>
        <taxon>Actinomycetes</taxon>
        <taxon>Propionibacteriales</taxon>
        <taxon>Nocardioidaceae</taxon>
        <taxon>Aeromicrobium</taxon>
    </lineage>
</organism>
<dbReference type="InterPro" id="IPR018649">
    <property type="entry name" value="SHOCT"/>
</dbReference>
<sequence length="125" mass="14057">MDSFWDFLWLTISVFFFMAYLMVLFNIIADLFSDHEASGWVKAVWVFFLIFVPALTALIYLIARGGGMARRQRARYDAARAQSDAYIREVASSSPADQISSAKSLLDSGAISQQEYEQLKAKALA</sequence>
<reference evidence="3" key="2">
    <citation type="submission" date="2020-09" db="EMBL/GenBank/DDBJ databases">
        <title>Novel species in genus Aeromicrobium.</title>
        <authorList>
            <person name="Zhang G."/>
        </authorList>
    </citation>
    <scope>NUCLEOTIDE SEQUENCE</scope>
    <source>
        <strain evidence="3">SSW1-57</strain>
    </source>
</reference>
<comment type="caution">
    <text evidence="3">The sequence shown here is derived from an EMBL/GenBank/DDBJ whole genome shotgun (WGS) entry which is preliminary data.</text>
</comment>
<evidence type="ECO:0000313" key="4">
    <source>
        <dbReference type="EMBL" id="NYI39102.1"/>
    </source>
</evidence>
<evidence type="ECO:0000313" key="3">
    <source>
        <dbReference type="EMBL" id="MBD1270240.1"/>
    </source>
</evidence>
<dbReference type="Proteomes" id="UP000587211">
    <property type="component" value="Unassembled WGS sequence"/>
</dbReference>
<proteinExistence type="predicted"/>
<keyword evidence="5" id="KW-1185">Reference proteome</keyword>
<keyword evidence="1" id="KW-1133">Transmembrane helix</keyword>
<feature type="transmembrane region" description="Helical" evidence="1">
    <location>
        <begin position="40"/>
        <end position="63"/>
    </location>
</feature>
<dbReference type="EMBL" id="JACWMT010000001">
    <property type="protein sequence ID" value="MBD1270240.1"/>
    <property type="molecule type" value="Genomic_DNA"/>
</dbReference>
<accession>A0A8I0FTQ1</accession>
<name>A0A8I0FTQ1_9ACTN</name>
<keyword evidence="1" id="KW-0812">Transmembrane</keyword>
<dbReference type="EMBL" id="JACBZN010000001">
    <property type="protein sequence ID" value="NYI39102.1"/>
    <property type="molecule type" value="Genomic_DNA"/>
</dbReference>